<evidence type="ECO:0000256" key="1">
    <source>
        <dbReference type="SAM" id="MobiDB-lite"/>
    </source>
</evidence>
<proteinExistence type="predicted"/>
<accession>A0AAN9W2E4</accession>
<feature type="region of interest" description="Disordered" evidence="1">
    <location>
        <begin position="36"/>
        <end position="65"/>
    </location>
</feature>
<comment type="caution">
    <text evidence="2">The sequence shown here is derived from an EMBL/GenBank/DDBJ whole genome shotgun (WGS) entry which is preliminary data.</text>
</comment>
<feature type="compositionally biased region" description="Basic residues" evidence="1">
    <location>
        <begin position="135"/>
        <end position="149"/>
    </location>
</feature>
<evidence type="ECO:0000313" key="2">
    <source>
        <dbReference type="EMBL" id="KAK7873386.1"/>
    </source>
</evidence>
<dbReference type="Proteomes" id="UP001378592">
    <property type="component" value="Unassembled WGS sequence"/>
</dbReference>
<feature type="compositionally biased region" description="Basic and acidic residues" evidence="1">
    <location>
        <begin position="213"/>
        <end position="226"/>
    </location>
</feature>
<dbReference type="AlphaFoldDB" id="A0AAN9W2E4"/>
<organism evidence="2 3">
    <name type="scientific">Gryllus longicercus</name>
    <dbReference type="NCBI Taxonomy" id="2509291"/>
    <lineage>
        <taxon>Eukaryota</taxon>
        <taxon>Metazoa</taxon>
        <taxon>Ecdysozoa</taxon>
        <taxon>Arthropoda</taxon>
        <taxon>Hexapoda</taxon>
        <taxon>Insecta</taxon>
        <taxon>Pterygota</taxon>
        <taxon>Neoptera</taxon>
        <taxon>Polyneoptera</taxon>
        <taxon>Orthoptera</taxon>
        <taxon>Ensifera</taxon>
        <taxon>Gryllidea</taxon>
        <taxon>Grylloidea</taxon>
        <taxon>Gryllidae</taxon>
        <taxon>Gryllinae</taxon>
        <taxon>Gryllus</taxon>
    </lineage>
</organism>
<evidence type="ECO:0000313" key="3">
    <source>
        <dbReference type="Proteomes" id="UP001378592"/>
    </source>
</evidence>
<keyword evidence="3" id="KW-1185">Reference proteome</keyword>
<feature type="region of interest" description="Disordered" evidence="1">
    <location>
        <begin position="91"/>
        <end position="228"/>
    </location>
</feature>
<gene>
    <name evidence="2" type="ORF">R5R35_000186</name>
</gene>
<protein>
    <submittedName>
        <fullName evidence="2">Uncharacterized protein</fullName>
    </submittedName>
</protein>
<reference evidence="2 3" key="1">
    <citation type="submission" date="2024-03" db="EMBL/GenBank/DDBJ databases">
        <title>The genome assembly and annotation of the cricket Gryllus longicercus Weissman &amp; Gray.</title>
        <authorList>
            <person name="Szrajer S."/>
            <person name="Gray D."/>
            <person name="Ylla G."/>
        </authorList>
    </citation>
    <scope>NUCLEOTIDE SEQUENCE [LARGE SCALE GENOMIC DNA]</scope>
    <source>
        <strain evidence="2">DAG 2021-001</strain>
        <tissue evidence="2">Whole body minus gut</tissue>
    </source>
</reference>
<sequence length="244" mass="26132">MRGNTNPCSVCDYCDDSCDVCLHQAYEDTVAGRYREAAAPSSDEEGAWGGDASTDVDSASDEEGSWFTTPWSQLITQRVAGYEVDPAIGVQLAPLEDDEDGEDEQRAKEERHRRWAAAHADVEGDVDGDGDGARARGRRLRRRRRRRRRGDSPAAAPEPAAVVFAEDAAEKGAEEAANGEVPAARSDGAEPAANDEARAGFSDGAAQPASAQVREEGDAAVPKDTHNNMWRATVHSYVSVVSVS</sequence>
<feature type="compositionally biased region" description="Low complexity" evidence="1">
    <location>
        <begin position="153"/>
        <end position="166"/>
    </location>
</feature>
<dbReference type="EMBL" id="JAZDUA010000014">
    <property type="protein sequence ID" value="KAK7873386.1"/>
    <property type="molecule type" value="Genomic_DNA"/>
</dbReference>
<name>A0AAN9W2E4_9ORTH</name>